<gene>
    <name evidence="10" type="primary">Cnig_chr_V.g18090</name>
    <name evidence="10" type="ORF">B9Z55_018090</name>
</gene>
<keyword evidence="3" id="KW-0328">Glycosyltransferase</keyword>
<keyword evidence="6 8" id="KW-1133">Transmembrane helix</keyword>
<feature type="transmembrane region" description="Helical" evidence="8">
    <location>
        <begin position="679"/>
        <end position="697"/>
    </location>
</feature>
<evidence type="ECO:0000256" key="3">
    <source>
        <dbReference type="ARBA" id="ARBA00022676"/>
    </source>
</evidence>
<dbReference type="GO" id="GO:0004435">
    <property type="term" value="F:phosphatidylinositol-4,5-bisphosphate phospholipase C activity"/>
    <property type="evidence" value="ECO:0007669"/>
    <property type="project" value="InterPro"/>
</dbReference>
<feature type="transmembrane region" description="Helical" evidence="8">
    <location>
        <begin position="619"/>
        <end position="642"/>
    </location>
</feature>
<dbReference type="InterPro" id="IPR052012">
    <property type="entry name" value="GTase_92"/>
</dbReference>
<comment type="caution">
    <text evidence="10">The sequence shown here is derived from an EMBL/GenBank/DDBJ whole genome shotgun (WGS) entry which is preliminary data.</text>
</comment>
<dbReference type="PANTHER" id="PTHR21645:SF21">
    <property type="entry name" value="GLYCOSYLTRANSFERASE FAMILY 92 PROTEIN"/>
    <property type="match status" value="1"/>
</dbReference>
<organism evidence="10 11">
    <name type="scientific">Caenorhabditis nigoni</name>
    <dbReference type="NCBI Taxonomy" id="1611254"/>
    <lineage>
        <taxon>Eukaryota</taxon>
        <taxon>Metazoa</taxon>
        <taxon>Ecdysozoa</taxon>
        <taxon>Nematoda</taxon>
        <taxon>Chromadorea</taxon>
        <taxon>Rhabditida</taxon>
        <taxon>Rhabditina</taxon>
        <taxon>Rhabditomorpha</taxon>
        <taxon>Rhabditoidea</taxon>
        <taxon>Rhabditidae</taxon>
        <taxon>Peloderinae</taxon>
        <taxon>Caenorhabditis</taxon>
    </lineage>
</organism>
<dbReference type="AlphaFoldDB" id="A0A2G5TCL2"/>
<evidence type="ECO:0000313" key="10">
    <source>
        <dbReference type="EMBL" id="PIC24990.1"/>
    </source>
</evidence>
<dbReference type="Proteomes" id="UP000230233">
    <property type="component" value="Chromosome V"/>
</dbReference>
<dbReference type="GO" id="GO:0016020">
    <property type="term" value="C:membrane"/>
    <property type="evidence" value="ECO:0007669"/>
    <property type="project" value="UniProtKB-SubCell"/>
</dbReference>
<evidence type="ECO:0000256" key="2">
    <source>
        <dbReference type="ARBA" id="ARBA00007647"/>
    </source>
</evidence>
<dbReference type="PANTHER" id="PTHR21645">
    <property type="entry name" value="GLYCOSYLTRANSFERASE FAMILY 92 PROTEIN"/>
    <property type="match status" value="1"/>
</dbReference>
<dbReference type="GO" id="GO:0035556">
    <property type="term" value="P:intracellular signal transduction"/>
    <property type="evidence" value="ECO:0007669"/>
    <property type="project" value="InterPro"/>
</dbReference>
<sequence length="979" mass="113376">MSSNYDVQLPRNLQLLLNRSPAKRAVASFCTRYKTVILFPLIVIVMTTIFVYKNNTTQHVLLLMRDDPPPPVRLERKPKSLLNDPNRRLSRKLPVSHVFVVSAYYYAESKSLGKNAIALNMAIDSVSKKLDKAVFTIVGSNSTNTTSSTAIPYVENADMCRYSTAVAITKTIENLEKLELESDGMTVEIPFKHARSSAPKPVIFCMAPQAVGEQWQLFVLQMHLLQKYGAHTHVYLVSMLEPYFDLMQEYEKQGYATIEPWLRMKVSSSKSQFYEPNGNVELGNRAGAFTDCLLQYKEAAQYIAFIDIADLLFPVMKNSYLKEFHAEFKFHNSDSSIYYKRKGHELVKPDTLAEFSFSDAIDSLKTVTSSKKGIVVVKPHRWNSTGIYGSQYETKRNRYTVRNNYVVQIQTPDKEVNVTIRSYNSTMIKLRKKDFLTIEKDFLKIKNSSRVRGIARTLPMFDYYTLIIEECFDEIVKYNSKENLAGEKKCPNSDSCELPQGNQYNCLHSDAEYLSGPEMEPFTFHTFNHTFWSREIGDFLWQNNDRYSLASLIMATNQLVIHDQADYFNQFRASLDSINLFLHLWSLSVEMQFYLFVPIIFFGLKFLKNDYLKIWKSATLVYVGDISYVLYLVHWPVISMFLAPTINSYIFCILTVFIVSIFVHHIFEKQYLKLGMRDVFLLIFLLIGANAYVQYSVRNDNFWAMDLPAETQEVVDRNIVASQTIWLKEPRKARCIETSIEVPFNQYYLGGFCRYPRGTGNMSILVIGNSYVVNLVEKIRAPFNKNYSDFRYLSVYSSFGLYSGFTEQSKEALNFTKQQVEKFKPDVLFVVARYLETIKDPVQKNDPLVRQMEETIEFYEKFVKKIYILGAHPTYKENFLDTFLQYLVTMPHNLDILHLDKNLADDEMRSVRERFAEVKCKKCRFFDLSHLFVEGNKYLTFDKQTLIAYVDNAVHLTTAGAEMCDPVFKKVAKEIINAS</sequence>
<evidence type="ECO:0000259" key="9">
    <source>
        <dbReference type="PROSITE" id="PS50008"/>
    </source>
</evidence>
<accession>A0A2G5TCL2</accession>
<dbReference type="Pfam" id="PF01697">
    <property type="entry name" value="Glyco_transf_92"/>
    <property type="match status" value="1"/>
</dbReference>
<dbReference type="GO" id="GO:0006629">
    <property type="term" value="P:lipid metabolic process"/>
    <property type="evidence" value="ECO:0007669"/>
    <property type="project" value="InterPro"/>
</dbReference>
<name>A0A2G5TCL2_9PELO</name>
<dbReference type="STRING" id="1611254.A0A2G5TCL2"/>
<keyword evidence="7 8" id="KW-0472">Membrane</keyword>
<feature type="transmembrane region" description="Helical" evidence="8">
    <location>
        <begin position="648"/>
        <end position="667"/>
    </location>
</feature>
<evidence type="ECO:0000256" key="4">
    <source>
        <dbReference type="ARBA" id="ARBA00022679"/>
    </source>
</evidence>
<dbReference type="InterPro" id="IPR008166">
    <property type="entry name" value="Glyco_transf_92"/>
</dbReference>
<dbReference type="PROSITE" id="PS50008">
    <property type="entry name" value="PIPLC_Y_DOMAIN"/>
    <property type="match status" value="1"/>
</dbReference>
<comment type="similarity">
    <text evidence="2">Belongs to the glycosyltransferase 92 family.</text>
</comment>
<feature type="transmembrane region" description="Helical" evidence="8">
    <location>
        <begin position="580"/>
        <end position="607"/>
    </location>
</feature>
<dbReference type="OrthoDB" id="5884400at2759"/>
<dbReference type="InterPro" id="IPR001711">
    <property type="entry name" value="PLipase_C_Pinositol-sp_Y"/>
</dbReference>
<feature type="domain" description="PI-PLC Y-box" evidence="9">
    <location>
        <begin position="74"/>
        <end position="161"/>
    </location>
</feature>
<dbReference type="GO" id="GO:0016757">
    <property type="term" value="F:glycosyltransferase activity"/>
    <property type="evidence" value="ECO:0007669"/>
    <property type="project" value="UniProtKB-KW"/>
</dbReference>
<feature type="transmembrane region" description="Helical" evidence="8">
    <location>
        <begin position="33"/>
        <end position="52"/>
    </location>
</feature>
<proteinExistence type="inferred from homology"/>
<evidence type="ECO:0000256" key="7">
    <source>
        <dbReference type="ARBA" id="ARBA00023136"/>
    </source>
</evidence>
<keyword evidence="4" id="KW-0808">Transferase</keyword>
<evidence type="ECO:0000256" key="1">
    <source>
        <dbReference type="ARBA" id="ARBA00004167"/>
    </source>
</evidence>
<reference evidence="11" key="1">
    <citation type="submission" date="2017-10" db="EMBL/GenBank/DDBJ databases">
        <title>Rapid genome shrinkage in a self-fertile nematode reveals novel sperm competition proteins.</title>
        <authorList>
            <person name="Yin D."/>
            <person name="Schwarz E.M."/>
            <person name="Thomas C.G."/>
            <person name="Felde R.L."/>
            <person name="Korf I.F."/>
            <person name="Cutter A.D."/>
            <person name="Schartner C.M."/>
            <person name="Ralston E.J."/>
            <person name="Meyer B.J."/>
            <person name="Haag E.S."/>
        </authorList>
    </citation>
    <scope>NUCLEOTIDE SEQUENCE [LARGE SCALE GENOMIC DNA]</scope>
    <source>
        <strain evidence="11">JU1422</strain>
    </source>
</reference>
<dbReference type="InterPro" id="IPR043968">
    <property type="entry name" value="SGNH"/>
</dbReference>
<evidence type="ECO:0000256" key="6">
    <source>
        <dbReference type="ARBA" id="ARBA00022989"/>
    </source>
</evidence>
<dbReference type="Pfam" id="PF19040">
    <property type="entry name" value="SGNH"/>
    <property type="match status" value="1"/>
</dbReference>
<evidence type="ECO:0000256" key="5">
    <source>
        <dbReference type="ARBA" id="ARBA00022692"/>
    </source>
</evidence>
<keyword evidence="11" id="KW-1185">Reference proteome</keyword>
<protein>
    <recommendedName>
        <fullName evidence="9">PI-PLC Y-box domain-containing protein</fullName>
    </recommendedName>
</protein>
<evidence type="ECO:0000313" key="11">
    <source>
        <dbReference type="Proteomes" id="UP000230233"/>
    </source>
</evidence>
<keyword evidence="5 8" id="KW-0812">Transmembrane</keyword>
<evidence type="ECO:0000256" key="8">
    <source>
        <dbReference type="SAM" id="Phobius"/>
    </source>
</evidence>
<dbReference type="EMBL" id="PDUG01000005">
    <property type="protein sequence ID" value="PIC24990.1"/>
    <property type="molecule type" value="Genomic_DNA"/>
</dbReference>
<comment type="subcellular location">
    <subcellularLocation>
        <location evidence="1">Membrane</location>
        <topology evidence="1">Single-pass membrane protein</topology>
    </subcellularLocation>
</comment>